<dbReference type="GO" id="GO:0005737">
    <property type="term" value="C:cytoplasm"/>
    <property type="evidence" value="ECO:0007669"/>
    <property type="project" value="TreeGrafter"/>
</dbReference>
<comment type="caution">
    <text evidence="4">The sequence shown here is derived from an EMBL/GenBank/DDBJ whole genome shotgun (WGS) entry which is preliminary data.</text>
</comment>
<feature type="compositionally biased region" description="Basic and acidic residues" evidence="3">
    <location>
        <begin position="1044"/>
        <end position="1054"/>
    </location>
</feature>
<dbReference type="EMBL" id="JALJOS010000005">
    <property type="protein sequence ID" value="KAK9838854.1"/>
    <property type="molecule type" value="Genomic_DNA"/>
</dbReference>
<feature type="compositionally biased region" description="Polar residues" evidence="3">
    <location>
        <begin position="239"/>
        <end position="255"/>
    </location>
</feature>
<feature type="region of interest" description="Disordered" evidence="3">
    <location>
        <begin position="211"/>
        <end position="282"/>
    </location>
</feature>
<dbReference type="Pfam" id="PF12796">
    <property type="entry name" value="Ank_2"/>
    <property type="match status" value="1"/>
</dbReference>
<dbReference type="InterPro" id="IPR002110">
    <property type="entry name" value="Ankyrin_rpt"/>
</dbReference>
<organism evidence="4 5">
    <name type="scientific">Apatococcus lobatus</name>
    <dbReference type="NCBI Taxonomy" id="904363"/>
    <lineage>
        <taxon>Eukaryota</taxon>
        <taxon>Viridiplantae</taxon>
        <taxon>Chlorophyta</taxon>
        <taxon>core chlorophytes</taxon>
        <taxon>Trebouxiophyceae</taxon>
        <taxon>Chlorellales</taxon>
        <taxon>Chlorellaceae</taxon>
        <taxon>Apatococcus</taxon>
    </lineage>
</organism>
<dbReference type="PANTHER" id="PTHR24198">
    <property type="entry name" value="ANKYRIN REPEAT AND PROTEIN KINASE DOMAIN-CONTAINING PROTEIN"/>
    <property type="match status" value="1"/>
</dbReference>
<dbReference type="SMART" id="SM00248">
    <property type="entry name" value="ANK"/>
    <property type="match status" value="7"/>
</dbReference>
<keyword evidence="1" id="KW-0677">Repeat</keyword>
<feature type="region of interest" description="Disordered" evidence="3">
    <location>
        <begin position="319"/>
        <end position="342"/>
    </location>
</feature>
<dbReference type="InterPro" id="IPR036770">
    <property type="entry name" value="Ankyrin_rpt-contain_sf"/>
</dbReference>
<dbReference type="AlphaFoldDB" id="A0AAW1RYS3"/>
<proteinExistence type="predicted"/>
<name>A0AAW1RYS3_9CHLO</name>
<keyword evidence="2" id="KW-0040">ANK repeat</keyword>
<accession>A0AAW1RYS3</accession>
<dbReference type="PANTHER" id="PTHR24198:SF188">
    <property type="entry name" value="ANKYRIN REPEAT DOMAIN 55"/>
    <property type="match status" value="1"/>
</dbReference>
<evidence type="ECO:0000256" key="1">
    <source>
        <dbReference type="ARBA" id="ARBA00022737"/>
    </source>
</evidence>
<feature type="compositionally biased region" description="Polar residues" evidence="3">
    <location>
        <begin position="78"/>
        <end position="89"/>
    </location>
</feature>
<feature type="compositionally biased region" description="Low complexity" evidence="3">
    <location>
        <begin position="215"/>
        <end position="233"/>
    </location>
</feature>
<keyword evidence="5" id="KW-1185">Reference proteome</keyword>
<reference evidence="4 5" key="1">
    <citation type="journal article" date="2024" name="Nat. Commun.">
        <title>Phylogenomics reveals the evolutionary origins of lichenization in chlorophyte algae.</title>
        <authorList>
            <person name="Puginier C."/>
            <person name="Libourel C."/>
            <person name="Otte J."/>
            <person name="Skaloud P."/>
            <person name="Haon M."/>
            <person name="Grisel S."/>
            <person name="Petersen M."/>
            <person name="Berrin J.G."/>
            <person name="Delaux P.M."/>
            <person name="Dal Grande F."/>
            <person name="Keller J."/>
        </authorList>
    </citation>
    <scope>NUCLEOTIDE SEQUENCE [LARGE SCALE GENOMIC DNA]</scope>
    <source>
        <strain evidence="4 5">SAG 2145</strain>
    </source>
</reference>
<dbReference type="SUPFAM" id="SSF48403">
    <property type="entry name" value="Ankyrin repeat"/>
    <property type="match status" value="1"/>
</dbReference>
<evidence type="ECO:0000256" key="3">
    <source>
        <dbReference type="SAM" id="MobiDB-lite"/>
    </source>
</evidence>
<dbReference type="Proteomes" id="UP001438707">
    <property type="component" value="Unassembled WGS sequence"/>
</dbReference>
<evidence type="ECO:0000313" key="5">
    <source>
        <dbReference type="Proteomes" id="UP001438707"/>
    </source>
</evidence>
<feature type="region of interest" description="Disordered" evidence="3">
    <location>
        <begin position="64"/>
        <end position="143"/>
    </location>
</feature>
<evidence type="ECO:0000256" key="2">
    <source>
        <dbReference type="ARBA" id="ARBA00023043"/>
    </source>
</evidence>
<dbReference type="Gene3D" id="1.25.40.20">
    <property type="entry name" value="Ankyrin repeat-containing domain"/>
    <property type="match status" value="2"/>
</dbReference>
<protein>
    <submittedName>
        <fullName evidence="4">Uncharacterized protein</fullName>
    </submittedName>
</protein>
<sequence length="1065" mass="114722">MLKRVLPNRSSGEWELIEEGITAHKQSRRQGEANANVSRLLDHSSLCLAEHYSMEIHKPAGDADASFANQAPRYGMPSSDSEQLAQYSKHSGRDAGNDTPHSRSIHYPASPGRSGELQELQHPSTPEQVHPTRPAAAERSSAGLANWHQESGGIHALPRSEHQHEVVIQTEVRLYEAEALDSGQHRILPQNAAQEPVEPALSQMVTRPEVRVRQAGGSPPAGGSHASSGPASPVRSGLQEMQSPTPSEQVNSIGLSSAKPPSAGLSDYSQVSPDVRPPHLTSGCQLQSAVQDQLLHNDAEALGKLNGWHQVLPQNAAQAEPIEPASSQSRENAMGAQGSGNEILKPDEWQRISEQQLEDLLHGSANDAAVVGQDGKGNTLMHLAVLWGRMDQLQRVLALPGAQTAMRQQNTAGYTPLHCAAMLGSEQKLGELLQQPEAAQEICRPDGRSRSTALHLAVLFGSRQATELLLRHEAARPAIMQPNAQGNTPLHYAVTAGDAGNAFHLLRQLEAQAIFGSQDAQGSTPLHVAAAAKHSGHMEQLLSHPEGLQAIALRNQWGLSVVHTAAAYAPVQNLERLLKEPEARALLCKQDNDGNTPLHLAIYNRLPAYTKPALQEIRDLCAASPAAMDLPTPAAASRSERLKLLVMVMSHELSEDMPAVLTQLLRWRHARAAMHQRNIPGQNPLHAAVHGRSTRIIECLLPSSEGRTASTQVDKAGRLPLDNPKFSRLSARAQQLLLSSWMSGNHKSKPVLHEITLSDYPEALAGCISTAGPAREVPALAEINRQHVQHSTNGFHWSQACAKREHAVVLLEWQPEDSILWKIRAQRLRPSRSSLVILSHAPMIGLFVERSKSTLLSRQPSGLTAAQLALGLLEQHLHVESSLRLQAQGAVAEGQRVEISLEHLILTVQGSANGKDGFGHFPFLAEVRAFPSHAQAAAAPAVSSCNEAVETTSTHGASVTGGAILSMAGNVNASVTLSSSTAVKATEVPWKQEPIRGGHRWRKEGLFGNEEDELESATSPVQMARTASKPGSSPKAGAAPRPKPVKERKDRVCDYDPDAGFKPCV</sequence>
<feature type="region of interest" description="Disordered" evidence="3">
    <location>
        <begin position="1010"/>
        <end position="1065"/>
    </location>
</feature>
<gene>
    <name evidence="4" type="ORF">WJX74_004585</name>
</gene>
<evidence type="ECO:0000313" key="4">
    <source>
        <dbReference type="EMBL" id="KAK9838854.1"/>
    </source>
</evidence>